<sequence length="60" mass="6695">MRKRLTLWIGEPNGTSFDFADHIALLSHTHQQMQVKTTSLAAASEAVGFIMHKGKSKTLR</sequence>
<evidence type="ECO:0000313" key="1">
    <source>
        <dbReference type="EMBL" id="VDO54893.1"/>
    </source>
</evidence>
<reference evidence="1 2" key="1">
    <citation type="submission" date="2018-11" db="EMBL/GenBank/DDBJ databases">
        <authorList>
            <consortium name="Pathogen Informatics"/>
        </authorList>
    </citation>
    <scope>NUCLEOTIDE SEQUENCE [LARGE SCALE GENOMIC DNA]</scope>
    <source>
        <strain evidence="1 2">Zambia</strain>
    </source>
</reference>
<gene>
    <name evidence="1" type="ORF">SMRZ_LOCUS2437</name>
</gene>
<proteinExistence type="predicted"/>
<name>A0A183LF62_9TREM</name>
<keyword evidence="2" id="KW-1185">Reference proteome</keyword>
<protein>
    <submittedName>
        <fullName evidence="1">Uncharacterized protein</fullName>
    </submittedName>
</protein>
<evidence type="ECO:0000313" key="2">
    <source>
        <dbReference type="Proteomes" id="UP000277204"/>
    </source>
</evidence>
<accession>A0A183LF62</accession>
<dbReference type="AlphaFoldDB" id="A0A183LF62"/>
<dbReference type="Proteomes" id="UP000277204">
    <property type="component" value="Unassembled WGS sequence"/>
</dbReference>
<organism evidence="1 2">
    <name type="scientific">Schistosoma margrebowiei</name>
    <dbReference type="NCBI Taxonomy" id="48269"/>
    <lineage>
        <taxon>Eukaryota</taxon>
        <taxon>Metazoa</taxon>
        <taxon>Spiralia</taxon>
        <taxon>Lophotrochozoa</taxon>
        <taxon>Platyhelminthes</taxon>
        <taxon>Trematoda</taxon>
        <taxon>Digenea</taxon>
        <taxon>Strigeidida</taxon>
        <taxon>Schistosomatoidea</taxon>
        <taxon>Schistosomatidae</taxon>
        <taxon>Schistosoma</taxon>
    </lineage>
</organism>
<dbReference type="EMBL" id="UZAI01000615">
    <property type="protein sequence ID" value="VDO54893.1"/>
    <property type="molecule type" value="Genomic_DNA"/>
</dbReference>